<evidence type="ECO:0000313" key="2">
    <source>
        <dbReference type="Proteomes" id="UP000342300"/>
    </source>
</evidence>
<dbReference type="GO" id="GO:0032259">
    <property type="term" value="P:methylation"/>
    <property type="evidence" value="ECO:0007669"/>
    <property type="project" value="UniProtKB-KW"/>
</dbReference>
<gene>
    <name evidence="1" type="ORF">CRU78_07070</name>
</gene>
<keyword evidence="1" id="KW-0489">Methyltransferase</keyword>
<dbReference type="GO" id="GO:0008168">
    <property type="term" value="F:methyltransferase activity"/>
    <property type="evidence" value="ECO:0007669"/>
    <property type="project" value="UniProtKB-KW"/>
</dbReference>
<sequence>PGVDVVALAAALNSVDWADLGFVCDGRFLFTQRSLEQTPLPESFRTFLTGCGVRSRIEA</sequence>
<protein>
    <submittedName>
        <fullName evidence="1">SAM-dependent methyltransferase</fullName>
    </submittedName>
</protein>
<dbReference type="Proteomes" id="UP000342300">
    <property type="component" value="Unassembled WGS sequence"/>
</dbReference>
<reference evidence="1 2" key="1">
    <citation type="submission" date="2017-09" db="EMBL/GenBank/DDBJ databases">
        <title>Metagenomic Analysis Reveals Denitrifying Candidatus Accumulibacter and Flanking Population as a Source of N2O.</title>
        <authorList>
            <person name="Gao H."/>
            <person name="Mao Y."/>
            <person name="Zhao X."/>
            <person name="Liu W.-T."/>
            <person name="Zhang T."/>
            <person name="Wells G."/>
        </authorList>
    </citation>
    <scope>NUCLEOTIDE SEQUENCE [LARGE SCALE GENOMIC DNA]</scope>
    <source>
        <strain evidence="1">CANDO_2_IC</strain>
    </source>
</reference>
<proteinExistence type="predicted"/>
<accession>A0A6A7RTT3</accession>
<organism evidence="1 2">
    <name type="scientific">Candidatus Accumulibacter phosphatis</name>
    <dbReference type="NCBI Taxonomy" id="327160"/>
    <lineage>
        <taxon>Bacteria</taxon>
        <taxon>Pseudomonadati</taxon>
        <taxon>Pseudomonadota</taxon>
        <taxon>Betaproteobacteria</taxon>
        <taxon>Candidatus Accumulibacter</taxon>
    </lineage>
</organism>
<comment type="caution">
    <text evidence="1">The sequence shown here is derived from an EMBL/GenBank/DDBJ whole genome shotgun (WGS) entry which is preliminary data.</text>
</comment>
<dbReference type="AlphaFoldDB" id="A0A6A7RTT3"/>
<keyword evidence="1" id="KW-0808">Transferase</keyword>
<evidence type="ECO:0000313" key="1">
    <source>
        <dbReference type="EMBL" id="MQM30306.1"/>
    </source>
</evidence>
<feature type="non-terminal residue" evidence="1">
    <location>
        <position position="1"/>
    </location>
</feature>
<dbReference type="EMBL" id="PDHS01000150">
    <property type="protein sequence ID" value="MQM30306.1"/>
    <property type="molecule type" value="Genomic_DNA"/>
</dbReference>
<name>A0A6A7RTT3_9PROT</name>